<evidence type="ECO:0000313" key="9">
    <source>
        <dbReference type="Proteomes" id="UP001057291"/>
    </source>
</evidence>
<dbReference type="PANTHER" id="PTHR30589:SF0">
    <property type="entry name" value="PHOSPHATIDYLGLYCEROL--PROLIPOPROTEIN DIACYLGLYCERYL TRANSFERASE"/>
    <property type="match status" value="1"/>
</dbReference>
<comment type="function">
    <text evidence="7">Catalyzes the transfer of the diacylglyceryl group from phosphatidylglycerol to the sulfhydryl group of the N-terminal cysteine of a prolipoprotein, the first step in the formation of mature lipoproteins.</text>
</comment>
<dbReference type="Proteomes" id="UP001057291">
    <property type="component" value="Unassembled WGS sequence"/>
</dbReference>
<dbReference type="InterPro" id="IPR001640">
    <property type="entry name" value="Lgt"/>
</dbReference>
<dbReference type="PANTHER" id="PTHR30589">
    <property type="entry name" value="PROLIPOPROTEIN DIACYLGLYCERYL TRANSFERASE"/>
    <property type="match status" value="1"/>
</dbReference>
<dbReference type="GO" id="GO:0005886">
    <property type="term" value="C:plasma membrane"/>
    <property type="evidence" value="ECO:0007669"/>
    <property type="project" value="UniProtKB-SubCell"/>
</dbReference>
<evidence type="ECO:0000256" key="1">
    <source>
        <dbReference type="ARBA" id="ARBA00007150"/>
    </source>
</evidence>
<comment type="similarity">
    <text evidence="1 7">Belongs to the Lgt family.</text>
</comment>
<dbReference type="GO" id="GO:0042158">
    <property type="term" value="P:lipoprotein biosynthetic process"/>
    <property type="evidence" value="ECO:0007669"/>
    <property type="project" value="UniProtKB-UniRule"/>
</dbReference>
<dbReference type="NCBIfam" id="TIGR00544">
    <property type="entry name" value="lgt"/>
    <property type="match status" value="1"/>
</dbReference>
<keyword evidence="5 7" id="KW-1133">Transmembrane helix</keyword>
<feature type="transmembrane region" description="Helical" evidence="7">
    <location>
        <begin position="88"/>
        <end position="106"/>
    </location>
</feature>
<sequence>MHVILFHIGSFEVRSYGVVVALSILLGLGVATYFARQAGRYVDHVSGMAIYAVIGAILGARVWQVLFFDWSYYSEHLSEIFMIWNGGMSIQGGLVGGFVGGALYTWRYKIPFWDFADIVSPGIILGQSVGRIACLLNGDAFGSPTGGNFGLVYPPGTFAYDTYQSQPLWPAEVWEGQWDVVVFALLLILKQRSWPTGYIFLFYNILYSTGRLLLEFLRGDTPRFAGLTAAQWTSLAVIALSFILLIYLRMRPARRGEQSQEPLSS</sequence>
<feature type="transmembrane region" description="Helical" evidence="7">
    <location>
        <begin position="47"/>
        <end position="68"/>
    </location>
</feature>
<proteinExistence type="inferred from homology"/>
<reference evidence="8" key="1">
    <citation type="journal article" date="2023" name="Int. J. Syst. Evol. Microbiol.">
        <title>Collibacillus ludicampi gen. nov., sp. nov., a new soil bacterium of the family Alicyclobacillaceae.</title>
        <authorList>
            <person name="Jojima T."/>
            <person name="Ioku Y."/>
            <person name="Fukuta Y."/>
            <person name="Shirasaka N."/>
            <person name="Matsumura Y."/>
            <person name="Mori M."/>
        </authorList>
    </citation>
    <scope>NUCLEOTIDE SEQUENCE</scope>
    <source>
        <strain evidence="8">TP075</strain>
    </source>
</reference>
<organism evidence="8 9">
    <name type="scientific">Collibacillus ludicampi</name>
    <dbReference type="NCBI Taxonomy" id="2771369"/>
    <lineage>
        <taxon>Bacteria</taxon>
        <taxon>Bacillati</taxon>
        <taxon>Bacillota</taxon>
        <taxon>Bacilli</taxon>
        <taxon>Bacillales</taxon>
        <taxon>Alicyclobacillaceae</taxon>
        <taxon>Collibacillus</taxon>
    </lineage>
</organism>
<comment type="catalytic activity">
    <reaction evidence="7">
        <text>L-cysteinyl-[prolipoprotein] + a 1,2-diacyl-sn-glycero-3-phospho-(1'-sn-glycerol) = an S-1,2-diacyl-sn-glyceryl-L-cysteinyl-[prolipoprotein] + sn-glycerol 1-phosphate + H(+)</text>
        <dbReference type="Rhea" id="RHEA:56712"/>
        <dbReference type="Rhea" id="RHEA-COMP:14679"/>
        <dbReference type="Rhea" id="RHEA-COMP:14680"/>
        <dbReference type="ChEBI" id="CHEBI:15378"/>
        <dbReference type="ChEBI" id="CHEBI:29950"/>
        <dbReference type="ChEBI" id="CHEBI:57685"/>
        <dbReference type="ChEBI" id="CHEBI:64716"/>
        <dbReference type="ChEBI" id="CHEBI:140658"/>
        <dbReference type="EC" id="2.5.1.145"/>
    </reaction>
</comment>
<dbReference type="RefSeq" id="WP_282198006.1">
    <property type="nucleotide sequence ID" value="NZ_BOQE01000001.1"/>
</dbReference>
<dbReference type="Pfam" id="PF01790">
    <property type="entry name" value="LGT"/>
    <property type="match status" value="1"/>
</dbReference>
<evidence type="ECO:0000256" key="7">
    <source>
        <dbReference type="HAMAP-Rule" id="MF_01147"/>
    </source>
</evidence>
<evidence type="ECO:0000256" key="4">
    <source>
        <dbReference type="ARBA" id="ARBA00022692"/>
    </source>
</evidence>
<gene>
    <name evidence="7" type="primary">lgt</name>
    <name evidence="8" type="ORF">DNHGIG_02960</name>
</gene>
<evidence type="ECO:0000256" key="5">
    <source>
        <dbReference type="ARBA" id="ARBA00022989"/>
    </source>
</evidence>
<evidence type="ECO:0000256" key="2">
    <source>
        <dbReference type="ARBA" id="ARBA00022475"/>
    </source>
</evidence>
<dbReference type="HAMAP" id="MF_01147">
    <property type="entry name" value="Lgt"/>
    <property type="match status" value="1"/>
</dbReference>
<evidence type="ECO:0000313" key="8">
    <source>
        <dbReference type="EMBL" id="GIM44747.1"/>
    </source>
</evidence>
<keyword evidence="3 7" id="KW-0808">Transferase</keyword>
<comment type="pathway">
    <text evidence="7">Protein modification; lipoprotein biosynthesis (diacylglyceryl transfer).</text>
</comment>
<keyword evidence="4 7" id="KW-0812">Transmembrane</keyword>
<comment type="subcellular location">
    <subcellularLocation>
        <location evidence="7">Cell membrane</location>
        <topology evidence="7">Multi-pass membrane protein</topology>
    </subcellularLocation>
</comment>
<keyword evidence="2 7" id="KW-1003">Cell membrane</keyword>
<dbReference type="GO" id="GO:0008961">
    <property type="term" value="F:phosphatidylglycerol-prolipoprotein diacylglyceryl transferase activity"/>
    <property type="evidence" value="ECO:0007669"/>
    <property type="project" value="UniProtKB-UniRule"/>
</dbReference>
<feature type="transmembrane region" description="Helical" evidence="7">
    <location>
        <begin position="15"/>
        <end position="35"/>
    </location>
</feature>
<comment type="caution">
    <text evidence="8">The sequence shown here is derived from an EMBL/GenBank/DDBJ whole genome shotgun (WGS) entry which is preliminary data.</text>
</comment>
<feature type="transmembrane region" description="Helical" evidence="7">
    <location>
        <begin position="198"/>
        <end position="217"/>
    </location>
</feature>
<dbReference type="AlphaFoldDB" id="A0AAV4LAD8"/>
<evidence type="ECO:0000256" key="6">
    <source>
        <dbReference type="ARBA" id="ARBA00023136"/>
    </source>
</evidence>
<dbReference type="EMBL" id="BOQE01000001">
    <property type="protein sequence ID" value="GIM44747.1"/>
    <property type="molecule type" value="Genomic_DNA"/>
</dbReference>
<feature type="transmembrane region" description="Helical" evidence="7">
    <location>
        <begin position="229"/>
        <end position="248"/>
    </location>
</feature>
<feature type="binding site" evidence="7">
    <location>
        <position position="131"/>
    </location>
    <ligand>
        <name>a 1,2-diacyl-sn-glycero-3-phospho-(1'-sn-glycerol)</name>
        <dbReference type="ChEBI" id="CHEBI:64716"/>
    </ligand>
</feature>
<accession>A0AAV4LAD8</accession>
<keyword evidence="6 7" id="KW-0472">Membrane</keyword>
<keyword evidence="9" id="KW-1185">Reference proteome</keyword>
<protein>
    <recommendedName>
        <fullName evidence="7">Phosphatidylglycerol--prolipoprotein diacylglyceryl transferase</fullName>
        <ecNumber evidence="7">2.5.1.145</ecNumber>
    </recommendedName>
</protein>
<name>A0AAV4LAD8_9BACL</name>
<evidence type="ECO:0000256" key="3">
    <source>
        <dbReference type="ARBA" id="ARBA00022679"/>
    </source>
</evidence>
<dbReference type="EC" id="2.5.1.145" evidence="7"/>